<evidence type="ECO:0000256" key="4">
    <source>
        <dbReference type="PROSITE-ProRule" id="PRU00175"/>
    </source>
</evidence>
<keyword evidence="4" id="KW-0863">Zinc-finger</keyword>
<feature type="repeat" description="ANK" evidence="3">
    <location>
        <begin position="77"/>
        <end position="109"/>
    </location>
</feature>
<dbReference type="PROSITE" id="PS50089">
    <property type="entry name" value="ZF_RING_2"/>
    <property type="match status" value="1"/>
</dbReference>
<dbReference type="InterPro" id="IPR036770">
    <property type="entry name" value="Ankyrin_rpt-contain_sf"/>
</dbReference>
<evidence type="ECO:0000256" key="5">
    <source>
        <dbReference type="SAM" id="MobiDB-lite"/>
    </source>
</evidence>
<accession>A0A9W6BZ90</accession>
<dbReference type="InterPro" id="IPR050889">
    <property type="entry name" value="Dendritic_Spine_Reg/Scaffold"/>
</dbReference>
<dbReference type="SMART" id="SM00248">
    <property type="entry name" value="ANK"/>
    <property type="match status" value="3"/>
</dbReference>
<feature type="compositionally biased region" description="Low complexity" evidence="5">
    <location>
        <begin position="400"/>
        <end position="419"/>
    </location>
</feature>
<dbReference type="PROSITE" id="PS50088">
    <property type="entry name" value="ANK_REPEAT"/>
    <property type="match status" value="1"/>
</dbReference>
<keyword evidence="2 3" id="KW-0040">ANK repeat</keyword>
<dbReference type="SUPFAM" id="SSF57850">
    <property type="entry name" value="RING/U-box"/>
    <property type="match status" value="1"/>
</dbReference>
<dbReference type="InterPro" id="IPR002110">
    <property type="entry name" value="Ankyrin_rpt"/>
</dbReference>
<dbReference type="Proteomes" id="UP001165080">
    <property type="component" value="Unassembled WGS sequence"/>
</dbReference>
<dbReference type="Gene3D" id="1.25.40.20">
    <property type="entry name" value="Ankyrin repeat-containing domain"/>
    <property type="match status" value="1"/>
</dbReference>
<dbReference type="PANTHER" id="PTHR24166">
    <property type="entry name" value="ROLLING PEBBLES, ISOFORM B"/>
    <property type="match status" value="1"/>
</dbReference>
<feature type="compositionally biased region" description="Pro residues" evidence="5">
    <location>
        <begin position="451"/>
        <end position="461"/>
    </location>
</feature>
<gene>
    <name evidence="7" type="primary">PLEST011541</name>
    <name evidence="7" type="ORF">PLESTB_001631300</name>
</gene>
<dbReference type="PANTHER" id="PTHR24166:SF48">
    <property type="entry name" value="PROTEIN VAPYRIN"/>
    <property type="match status" value="1"/>
</dbReference>
<feature type="domain" description="RING-type" evidence="6">
    <location>
        <begin position="488"/>
        <end position="546"/>
    </location>
</feature>
<evidence type="ECO:0000313" key="8">
    <source>
        <dbReference type="Proteomes" id="UP001165080"/>
    </source>
</evidence>
<evidence type="ECO:0000313" key="7">
    <source>
        <dbReference type="EMBL" id="GLC60590.1"/>
    </source>
</evidence>
<dbReference type="Gene3D" id="3.30.40.10">
    <property type="entry name" value="Zinc/RING finger domain, C3HC4 (zinc finger)"/>
    <property type="match status" value="1"/>
</dbReference>
<dbReference type="SUPFAM" id="SSF48403">
    <property type="entry name" value="Ankyrin repeat"/>
    <property type="match status" value="1"/>
</dbReference>
<sequence>MPDRWGSEGSRLVDGQLPLTQGGERAGAAAGQGFGSAQALGHGGGYGQEQEGRGGGSGAAPDGQLRVVGTWVWEDMYGFTPLHYAAAAGHADVARVLLDAGASYTAASQLLYDPSPGLRRLASISGIAGRAGLGFGGLGGGGGGDENRSGALSAPCAPRSNPLHLAALRGDAAVAMLVLQQYLADTDGLPRVARERMMDPRTQLNKDGFQPYMLAGNAGHWHVAQLLIPHSRDDRHHLSRNRDRDFLAFFPLPDPAAAAAAAASGGGGGEGPPSLSELAGRVWAAKLLTDVKSAEAAVRQLQHSQSYNSLTAHPRDAVRGAGGGVLGALLRRAAGGSPPAAAAAALGGNGSRRGLTSATSSSSMAAAAAGTAAAAAAAPAVAAGGAAASGSYCWLVPAGSSPGGSTSSTPRTSASGGATLPLLDSRRTASLDLAPRSPRSSQSQQHAAAAGPPPSPTPSPPATAAATAPGSPVVPATALAGAAAPALCDVCFEQPQEVSLRPCPHRMCAGCCKRVVEMHCAAAGVRPTGRAPGRPAAVPPRCPFCQATIRGFVPAPAAAAPASVIRQ</sequence>
<evidence type="ECO:0000259" key="6">
    <source>
        <dbReference type="PROSITE" id="PS50089"/>
    </source>
</evidence>
<evidence type="ECO:0000256" key="3">
    <source>
        <dbReference type="PROSITE-ProRule" id="PRU00023"/>
    </source>
</evidence>
<feature type="compositionally biased region" description="Low complexity" evidence="5">
    <location>
        <begin position="434"/>
        <end position="450"/>
    </location>
</feature>
<dbReference type="AlphaFoldDB" id="A0A9W6BZ90"/>
<feature type="compositionally biased region" description="Low complexity" evidence="5">
    <location>
        <begin position="21"/>
        <end position="40"/>
    </location>
</feature>
<comment type="caution">
    <text evidence="7">The sequence shown here is derived from an EMBL/GenBank/DDBJ whole genome shotgun (WGS) entry which is preliminary data.</text>
</comment>
<keyword evidence="4" id="KW-0479">Metal-binding</keyword>
<dbReference type="EMBL" id="BRXU01000036">
    <property type="protein sequence ID" value="GLC60590.1"/>
    <property type="molecule type" value="Genomic_DNA"/>
</dbReference>
<organism evidence="7 8">
    <name type="scientific">Pleodorina starrii</name>
    <dbReference type="NCBI Taxonomy" id="330485"/>
    <lineage>
        <taxon>Eukaryota</taxon>
        <taxon>Viridiplantae</taxon>
        <taxon>Chlorophyta</taxon>
        <taxon>core chlorophytes</taxon>
        <taxon>Chlorophyceae</taxon>
        <taxon>CS clade</taxon>
        <taxon>Chlamydomonadales</taxon>
        <taxon>Volvocaceae</taxon>
        <taxon>Pleodorina</taxon>
    </lineage>
</organism>
<feature type="compositionally biased region" description="Gly residues" evidence="5">
    <location>
        <begin position="41"/>
        <end position="58"/>
    </location>
</feature>
<feature type="region of interest" description="Disordered" evidence="5">
    <location>
        <begin position="1"/>
        <end position="61"/>
    </location>
</feature>
<keyword evidence="8" id="KW-1185">Reference proteome</keyword>
<evidence type="ECO:0000256" key="1">
    <source>
        <dbReference type="ARBA" id="ARBA00022737"/>
    </source>
</evidence>
<reference evidence="7 8" key="1">
    <citation type="journal article" date="2023" name="Commun. Biol.">
        <title>Reorganization of the ancestral sex-determining regions during the evolution of trioecy in Pleodorina starrii.</title>
        <authorList>
            <person name="Takahashi K."/>
            <person name="Suzuki S."/>
            <person name="Kawai-Toyooka H."/>
            <person name="Yamamoto K."/>
            <person name="Hamaji T."/>
            <person name="Ootsuki R."/>
            <person name="Yamaguchi H."/>
            <person name="Kawachi M."/>
            <person name="Higashiyama T."/>
            <person name="Nozaki H."/>
        </authorList>
    </citation>
    <scope>NUCLEOTIDE SEQUENCE [LARGE SCALE GENOMIC DNA]</scope>
    <source>
        <strain evidence="7 8">NIES-4479</strain>
    </source>
</reference>
<name>A0A9W6BZ90_9CHLO</name>
<evidence type="ECO:0000256" key="2">
    <source>
        <dbReference type="ARBA" id="ARBA00023043"/>
    </source>
</evidence>
<dbReference type="PROSITE" id="PS50297">
    <property type="entry name" value="ANK_REP_REGION"/>
    <property type="match status" value="1"/>
</dbReference>
<proteinExistence type="predicted"/>
<dbReference type="Pfam" id="PF00023">
    <property type="entry name" value="Ank"/>
    <property type="match status" value="1"/>
</dbReference>
<dbReference type="InterPro" id="IPR001841">
    <property type="entry name" value="Znf_RING"/>
</dbReference>
<protein>
    <recommendedName>
        <fullName evidence="6">RING-type domain-containing protein</fullName>
    </recommendedName>
</protein>
<feature type="region of interest" description="Disordered" evidence="5">
    <location>
        <begin position="400"/>
        <end position="470"/>
    </location>
</feature>
<keyword evidence="1" id="KW-0677">Repeat</keyword>
<dbReference type="GO" id="GO:0008270">
    <property type="term" value="F:zinc ion binding"/>
    <property type="evidence" value="ECO:0007669"/>
    <property type="project" value="UniProtKB-KW"/>
</dbReference>
<keyword evidence="4" id="KW-0862">Zinc</keyword>
<dbReference type="InterPro" id="IPR013083">
    <property type="entry name" value="Znf_RING/FYVE/PHD"/>
</dbReference>